<dbReference type="EMBL" id="LR215729">
    <property type="protein sequence ID" value="VEV99203.1"/>
    <property type="molecule type" value="Genomic_DNA"/>
</dbReference>
<dbReference type="AlphaFoldDB" id="A0A653E926"/>
<sequence>MFLKKFSERSTPEEVGIIGTSVLPSTANFSFMSKRLNLNLLSLDDALQTLDYAYRTIEQSVAITV</sequence>
<protein>
    <submittedName>
        <fullName evidence="1">Uncharacterized protein</fullName>
    </submittedName>
</protein>
<evidence type="ECO:0000313" key="1">
    <source>
        <dbReference type="EMBL" id="VEV99203.1"/>
    </source>
</evidence>
<reference evidence="1" key="1">
    <citation type="submission" date="2019-02" db="EMBL/GenBank/DDBJ databases">
        <authorList>
            <consortium name="Genoscope - CEA"/>
            <person name="William W."/>
        </authorList>
    </citation>
    <scope>NUCLEOTIDE SEQUENCE [LARGE SCALE GENOMIC DNA]</scope>
    <source>
        <strain evidence="1">YSy11</strain>
    </source>
</reference>
<name>A0A653E926_9PSED</name>
<accession>A0A653E926</accession>
<gene>
    <name evidence="1" type="ORF">PMYSY11_4160</name>
</gene>
<proteinExistence type="predicted"/>
<organism evidence="1">
    <name type="scientific">Pseudomonas marincola</name>
    <dbReference type="NCBI Taxonomy" id="437900"/>
    <lineage>
        <taxon>Bacteria</taxon>
        <taxon>Pseudomonadati</taxon>
        <taxon>Pseudomonadota</taxon>
        <taxon>Gammaproteobacteria</taxon>
        <taxon>Pseudomonadales</taxon>
        <taxon>Pseudomonadaceae</taxon>
        <taxon>Pseudomonas</taxon>
    </lineage>
</organism>